<keyword evidence="8" id="KW-1133">Transmembrane helix</keyword>
<comment type="caution">
    <text evidence="7">Lacks conserved residue(s) required for the propagation of feature annotation.</text>
</comment>
<dbReference type="GO" id="GO:0009252">
    <property type="term" value="P:peptidoglycan biosynthetic process"/>
    <property type="evidence" value="ECO:0007669"/>
    <property type="project" value="UniProtKB-UniPathway"/>
</dbReference>
<organism evidence="10">
    <name type="scientific">Ignavibacterium album</name>
    <dbReference type="NCBI Taxonomy" id="591197"/>
    <lineage>
        <taxon>Bacteria</taxon>
        <taxon>Pseudomonadati</taxon>
        <taxon>Ignavibacteriota</taxon>
        <taxon>Ignavibacteria</taxon>
        <taxon>Ignavibacteriales</taxon>
        <taxon>Ignavibacteriaceae</taxon>
        <taxon>Ignavibacterium</taxon>
    </lineage>
</organism>
<dbReference type="EMBL" id="DSUJ01000004">
    <property type="protein sequence ID" value="HFI90218.1"/>
    <property type="molecule type" value="Genomic_DNA"/>
</dbReference>
<dbReference type="UniPathway" id="UPA00219"/>
<dbReference type="CDD" id="cd16913">
    <property type="entry name" value="YkuD_like"/>
    <property type="match status" value="1"/>
</dbReference>
<keyword evidence="6 7" id="KW-0961">Cell wall biogenesis/degradation</keyword>
<evidence type="ECO:0000259" key="9">
    <source>
        <dbReference type="PROSITE" id="PS52029"/>
    </source>
</evidence>
<name>A0A7V2ZI32_9BACT</name>
<keyword evidence="8" id="KW-0812">Transmembrane</keyword>
<dbReference type="Gene3D" id="2.40.440.10">
    <property type="entry name" value="L,D-transpeptidase catalytic domain-like"/>
    <property type="match status" value="1"/>
</dbReference>
<dbReference type="AlphaFoldDB" id="A0A7V2ZI32"/>
<keyword evidence="4 7" id="KW-0133">Cell shape</keyword>
<dbReference type="PANTHER" id="PTHR36699:SF1">
    <property type="entry name" value="L,D-TRANSPEPTIDASE YAFK-RELATED"/>
    <property type="match status" value="1"/>
</dbReference>
<reference evidence="10" key="1">
    <citation type="journal article" date="2020" name="mSystems">
        <title>Genome- and Community-Level Interaction Insights into Carbon Utilization and Element Cycling Functions of Hydrothermarchaeota in Hydrothermal Sediment.</title>
        <authorList>
            <person name="Zhou Z."/>
            <person name="Liu Y."/>
            <person name="Xu W."/>
            <person name="Pan J."/>
            <person name="Luo Z.H."/>
            <person name="Li M."/>
        </authorList>
    </citation>
    <scope>NUCLEOTIDE SEQUENCE [LARGE SCALE GENOMIC DNA]</scope>
    <source>
        <strain evidence="10">SpSt-479</strain>
    </source>
</reference>
<dbReference type="GO" id="GO:0071555">
    <property type="term" value="P:cell wall organization"/>
    <property type="evidence" value="ECO:0007669"/>
    <property type="project" value="UniProtKB-UniRule"/>
</dbReference>
<protein>
    <submittedName>
        <fullName evidence="10">L,D-transpeptidase</fullName>
    </submittedName>
</protein>
<keyword evidence="5 7" id="KW-0573">Peptidoglycan synthesis</keyword>
<comment type="caution">
    <text evidence="10">The sequence shown here is derived from an EMBL/GenBank/DDBJ whole genome shotgun (WGS) entry which is preliminary data.</text>
</comment>
<dbReference type="GO" id="GO:0008360">
    <property type="term" value="P:regulation of cell shape"/>
    <property type="evidence" value="ECO:0007669"/>
    <property type="project" value="UniProtKB-UniRule"/>
</dbReference>
<keyword evidence="8" id="KW-0472">Membrane</keyword>
<dbReference type="PROSITE" id="PS52029">
    <property type="entry name" value="LD_TPASE"/>
    <property type="match status" value="1"/>
</dbReference>
<dbReference type="SUPFAM" id="SSF141523">
    <property type="entry name" value="L,D-transpeptidase catalytic domain-like"/>
    <property type="match status" value="1"/>
</dbReference>
<dbReference type="GO" id="GO:0004180">
    <property type="term" value="F:carboxypeptidase activity"/>
    <property type="evidence" value="ECO:0007669"/>
    <property type="project" value="UniProtKB-ARBA"/>
</dbReference>
<proteinExistence type="inferred from homology"/>
<feature type="transmembrane region" description="Helical" evidence="8">
    <location>
        <begin position="21"/>
        <end position="42"/>
    </location>
</feature>
<dbReference type="PANTHER" id="PTHR36699">
    <property type="entry name" value="LD-TRANSPEPTIDASE"/>
    <property type="match status" value="1"/>
</dbReference>
<evidence type="ECO:0000256" key="3">
    <source>
        <dbReference type="ARBA" id="ARBA00022679"/>
    </source>
</evidence>
<evidence type="ECO:0000256" key="4">
    <source>
        <dbReference type="ARBA" id="ARBA00022960"/>
    </source>
</evidence>
<comment type="similarity">
    <text evidence="2">Belongs to the YkuD family.</text>
</comment>
<dbReference type="Pfam" id="PF03734">
    <property type="entry name" value="YkuD"/>
    <property type="match status" value="1"/>
</dbReference>
<gene>
    <name evidence="10" type="ORF">ENS31_01665</name>
</gene>
<comment type="pathway">
    <text evidence="1 7">Cell wall biogenesis; peptidoglycan biosynthesis.</text>
</comment>
<evidence type="ECO:0000313" key="10">
    <source>
        <dbReference type="EMBL" id="HFI90218.1"/>
    </source>
</evidence>
<evidence type="ECO:0000256" key="8">
    <source>
        <dbReference type="SAM" id="Phobius"/>
    </source>
</evidence>
<dbReference type="InterPro" id="IPR038063">
    <property type="entry name" value="Transpep_catalytic_dom"/>
</dbReference>
<keyword evidence="3" id="KW-0808">Transferase</keyword>
<evidence type="ECO:0000256" key="2">
    <source>
        <dbReference type="ARBA" id="ARBA00005992"/>
    </source>
</evidence>
<accession>A0A7V2ZI32</accession>
<dbReference type="GO" id="GO:0016740">
    <property type="term" value="F:transferase activity"/>
    <property type="evidence" value="ECO:0007669"/>
    <property type="project" value="UniProtKB-KW"/>
</dbReference>
<dbReference type="InterPro" id="IPR005490">
    <property type="entry name" value="LD_TPept_cat_dom"/>
</dbReference>
<evidence type="ECO:0000256" key="6">
    <source>
        <dbReference type="ARBA" id="ARBA00023316"/>
    </source>
</evidence>
<evidence type="ECO:0000256" key="1">
    <source>
        <dbReference type="ARBA" id="ARBA00004752"/>
    </source>
</evidence>
<sequence>MEQQNGQKKIFGFIDGILIRNIILTIVTIIIFLAGVLAYGVILNQREIPLNQAMLEKGFTELEDVSIIIDRKKFTLELYEGNVLIKSYRASFGRYLSDKKKLANDGATPVGEYKVCEIIPQHKYYKFIKINYPNLEDASDALRKGIISQREFNKLKFEFYYGDCTSDDTALGGNIGIHGIGRLNFFFKNLPFVFNWTDGSIALSNEDIDEIISVIKIGTKIVIR</sequence>
<evidence type="ECO:0000256" key="5">
    <source>
        <dbReference type="ARBA" id="ARBA00022984"/>
    </source>
</evidence>
<evidence type="ECO:0000256" key="7">
    <source>
        <dbReference type="PROSITE-ProRule" id="PRU01373"/>
    </source>
</evidence>
<feature type="domain" description="L,D-TPase catalytic" evidence="9">
    <location>
        <begin position="65"/>
        <end position="224"/>
    </location>
</feature>